<dbReference type="EMBL" id="JAUZQC010000023">
    <property type="protein sequence ID" value="KAK5850188.1"/>
    <property type="molecule type" value="Genomic_DNA"/>
</dbReference>
<name>A0AAN7WMY4_ELEMC</name>
<dbReference type="Gene3D" id="2.60.120.320">
    <property type="entry name" value="Thiamin pyrophosphokinase, thiamin-binding domain"/>
    <property type="match status" value="1"/>
</dbReference>
<gene>
    <name evidence="1" type="ORF">PBY51_014457</name>
</gene>
<dbReference type="AlphaFoldDB" id="A0AAN7WMY4"/>
<evidence type="ECO:0000313" key="2">
    <source>
        <dbReference type="Proteomes" id="UP001346869"/>
    </source>
</evidence>
<reference evidence="1 2" key="2">
    <citation type="journal article" date="2023" name="Mol. Biol. Evol.">
        <title>Genomics of Secondarily Temperate Adaptation in the Only Non-Antarctic Icefish.</title>
        <authorList>
            <person name="Rivera-Colon A.G."/>
            <person name="Rayamajhi N."/>
            <person name="Minhas B.F."/>
            <person name="Madrigal G."/>
            <person name="Bilyk K.T."/>
            <person name="Yoon V."/>
            <person name="Hune M."/>
            <person name="Gregory S."/>
            <person name="Cheng C.H.C."/>
            <person name="Catchen J.M."/>
        </authorList>
    </citation>
    <scope>NUCLEOTIDE SEQUENCE [LARGE SCALE GENOMIC DNA]</scope>
    <source>
        <strain evidence="1">JMC-PN-2008</strain>
    </source>
</reference>
<keyword evidence="2" id="KW-1185">Reference proteome</keyword>
<reference evidence="1 2" key="1">
    <citation type="journal article" date="2023" name="Genes (Basel)">
        <title>Chromosome-Level Genome Assembly and Circadian Gene Repertoire of the Patagonia Blennie Eleginops maclovinus-The Closest Ancestral Proxy of Antarctic Cryonotothenioids.</title>
        <authorList>
            <person name="Cheng C.C."/>
            <person name="Rivera-Colon A.G."/>
            <person name="Minhas B.F."/>
            <person name="Wilson L."/>
            <person name="Rayamajhi N."/>
            <person name="Vargas-Chacoff L."/>
            <person name="Catchen J.M."/>
        </authorList>
    </citation>
    <scope>NUCLEOTIDE SEQUENCE [LARGE SCALE GENOMIC DNA]</scope>
    <source>
        <strain evidence="1">JMC-PN-2008</strain>
    </source>
</reference>
<dbReference type="Proteomes" id="UP001346869">
    <property type="component" value="Unassembled WGS sequence"/>
</dbReference>
<accession>A0AAN7WMY4</accession>
<dbReference type="InterPro" id="IPR036371">
    <property type="entry name" value="TPK_B1-bd_sf"/>
</dbReference>
<dbReference type="GO" id="GO:0009229">
    <property type="term" value="P:thiamine diphosphate biosynthetic process"/>
    <property type="evidence" value="ECO:0007669"/>
    <property type="project" value="InterPro"/>
</dbReference>
<comment type="caution">
    <text evidence="1">The sequence shown here is derived from an EMBL/GenBank/DDBJ whole genome shotgun (WGS) entry which is preliminary data.</text>
</comment>
<dbReference type="SUPFAM" id="SSF63862">
    <property type="entry name" value="Thiamin pyrophosphokinase, substrate-binding domain"/>
    <property type="match status" value="1"/>
</dbReference>
<proteinExistence type="predicted"/>
<sequence>MLLSTPSLLHKPIMYLLSLDDQVLQFGKLVSTSNTYEPVAPGNPRKPVTLTTDQPLLWSMGIRKEGE</sequence>
<evidence type="ECO:0000313" key="1">
    <source>
        <dbReference type="EMBL" id="KAK5850188.1"/>
    </source>
</evidence>
<protein>
    <submittedName>
        <fullName evidence="1">Uncharacterized protein</fullName>
    </submittedName>
</protein>
<organism evidence="1 2">
    <name type="scientific">Eleginops maclovinus</name>
    <name type="common">Patagonian blennie</name>
    <name type="synonym">Eleginus maclovinus</name>
    <dbReference type="NCBI Taxonomy" id="56733"/>
    <lineage>
        <taxon>Eukaryota</taxon>
        <taxon>Metazoa</taxon>
        <taxon>Chordata</taxon>
        <taxon>Craniata</taxon>
        <taxon>Vertebrata</taxon>
        <taxon>Euteleostomi</taxon>
        <taxon>Actinopterygii</taxon>
        <taxon>Neopterygii</taxon>
        <taxon>Teleostei</taxon>
        <taxon>Neoteleostei</taxon>
        <taxon>Acanthomorphata</taxon>
        <taxon>Eupercaria</taxon>
        <taxon>Perciformes</taxon>
        <taxon>Notothenioidei</taxon>
        <taxon>Eleginopidae</taxon>
        <taxon>Eleginops</taxon>
    </lineage>
</organism>